<evidence type="ECO:0000256" key="1">
    <source>
        <dbReference type="SAM" id="Phobius"/>
    </source>
</evidence>
<dbReference type="Proteomes" id="UP000182264">
    <property type="component" value="Chromosome"/>
</dbReference>
<accession>A0A1L3GEE3</accession>
<dbReference type="InterPro" id="IPR049220">
    <property type="entry name" value="DUF6868"/>
</dbReference>
<keyword evidence="1" id="KW-1133">Transmembrane helix</keyword>
<dbReference type="KEGG" id="pace:A6070_12835"/>
<dbReference type="EMBL" id="CP015518">
    <property type="protein sequence ID" value="APG24322.1"/>
    <property type="molecule type" value="Genomic_DNA"/>
</dbReference>
<organism evidence="3 4">
    <name type="scientific">Syntrophotalea acetylenica</name>
    <name type="common">Pelobacter acetylenicus</name>
    <dbReference type="NCBI Taxonomy" id="29542"/>
    <lineage>
        <taxon>Bacteria</taxon>
        <taxon>Pseudomonadati</taxon>
        <taxon>Thermodesulfobacteriota</taxon>
        <taxon>Desulfuromonadia</taxon>
        <taxon>Desulfuromonadales</taxon>
        <taxon>Syntrophotaleaceae</taxon>
        <taxon>Syntrophotalea</taxon>
    </lineage>
</organism>
<reference evidence="3 4" key="1">
    <citation type="journal article" date="2017" name="Genome Announc.">
        <title>Complete Genome Sequences of Two Acetylene-Fermenting Pelobacter acetylenicus Strains.</title>
        <authorList>
            <person name="Sutton J.M."/>
            <person name="Baesman S.M."/>
            <person name="Fierst J.L."/>
            <person name="Poret-Peterson A.T."/>
            <person name="Oremland R.S."/>
            <person name="Dunlap D.S."/>
            <person name="Akob D.M."/>
        </authorList>
    </citation>
    <scope>NUCLEOTIDE SEQUENCE [LARGE SCALE GENOMIC DNA]</scope>
    <source>
        <strain evidence="3 4">DSM 3247</strain>
    </source>
</reference>
<dbReference type="RefSeq" id="WP_072286162.1">
    <property type="nucleotide sequence ID" value="NZ_CP015455.1"/>
</dbReference>
<keyword evidence="4" id="KW-1185">Reference proteome</keyword>
<evidence type="ECO:0000259" key="2">
    <source>
        <dbReference type="Pfam" id="PF21742"/>
    </source>
</evidence>
<proteinExistence type="predicted"/>
<dbReference type="Pfam" id="PF21742">
    <property type="entry name" value="DUF6868"/>
    <property type="match status" value="1"/>
</dbReference>
<feature type="transmembrane region" description="Helical" evidence="1">
    <location>
        <begin position="55"/>
        <end position="79"/>
    </location>
</feature>
<dbReference type="AlphaFoldDB" id="A0A1L3GEE3"/>
<keyword evidence="1" id="KW-0472">Membrane</keyword>
<evidence type="ECO:0000313" key="3">
    <source>
        <dbReference type="EMBL" id="APG24322.1"/>
    </source>
</evidence>
<protein>
    <recommendedName>
        <fullName evidence="2">DUF6868 domain-containing protein</fullName>
    </recommendedName>
</protein>
<dbReference type="OrthoDB" id="5472096at2"/>
<name>A0A1L3GEE3_SYNAC</name>
<keyword evidence="1" id="KW-0812">Transmembrane</keyword>
<feature type="domain" description="DUF6868" evidence="2">
    <location>
        <begin position="1"/>
        <end position="79"/>
    </location>
</feature>
<sequence>MDMTMLSGFFMWCSILNLGLLTLAFLVKVLCGDFVYRLHSQWFPMPRENFNVVFYALLGGYKLLVFVFNVVPWAALAMLG</sequence>
<gene>
    <name evidence="3" type="ORF">A7E75_04200</name>
</gene>
<evidence type="ECO:0000313" key="4">
    <source>
        <dbReference type="Proteomes" id="UP000182264"/>
    </source>
</evidence>